<keyword evidence="2" id="KW-0238">DNA-binding</keyword>
<sequence length="694" mass="77480">MAVTQRRQFTSCDACRKSRVGCDAATCDGPCTNCVRRHKVCSSKWIEQSRGGRSKRQHMKSNGAGVQQHVHTTSVATSDIAHSENAESAAASQTTITTLSEADPATAISRRQQALTLHNVLWDIFTTLFEPQLGLWIGNDCNPLKTLDTAPKTLVSRLMVTLDSLTPSRPDDSTTHITAFPNMLLDDEDTEDQNAIINQALISAVHAFSARWLPVSRFGRGNASDVRALTLAKEYFLERIWERAHKDVLRVLTRPSYRSILALYLFGTTPASTKNKQRCIADHCFEMSLRQYFQLRARSSTIARQHGRRNENNSQLQDTSSTAQAHKELKHLEDTAYWFGVVIDGSRSLTRCQPSVLLPGLQGEAQVWSPIKDQTEMFRTTYGSIPTSKAPLTDEIVMTMIQHGAACKTLFWKSVSRIQDYLFYQTVESPLEVLVNSAAEEMARFEDVFDPFFNQCARDWILLSQKSRLSYFILALHFHLGVLILVDVLETLHEVATETFIDIGACRLSSTRAVVNLTNLMLLQGDADAGAEASSIFLKDPYPEHTRNGISRASYSVLHLFRGMSLTKQVAEIMAAPLFAALGILSQVSYTAEESLRGLRKAYSDADLAVMTGVSTYLVTAPPDLDLSITPEMFEDETVRELDLAEEDPNLVDKTIGRHEAHEISYDFDCFDLEGIDFTSVMHEWAFEGCFSSG</sequence>
<dbReference type="AlphaFoldDB" id="A0A0D2DIL9"/>
<dbReference type="PROSITE" id="PS50048">
    <property type="entry name" value="ZN2_CY6_FUNGAL_2"/>
    <property type="match status" value="1"/>
</dbReference>
<dbReference type="SUPFAM" id="SSF57701">
    <property type="entry name" value="Zn2/Cys6 DNA-binding domain"/>
    <property type="match status" value="1"/>
</dbReference>
<keyword evidence="3" id="KW-0804">Transcription</keyword>
<evidence type="ECO:0000313" key="7">
    <source>
        <dbReference type="EMBL" id="KIW35509.1"/>
    </source>
</evidence>
<keyword evidence="1" id="KW-0805">Transcription regulation</keyword>
<dbReference type="GO" id="GO:0003677">
    <property type="term" value="F:DNA binding"/>
    <property type="evidence" value="ECO:0007669"/>
    <property type="project" value="UniProtKB-KW"/>
</dbReference>
<dbReference type="Proteomes" id="UP000054466">
    <property type="component" value="Unassembled WGS sequence"/>
</dbReference>
<dbReference type="RefSeq" id="XP_016255725.1">
    <property type="nucleotide sequence ID" value="XM_016388797.1"/>
</dbReference>
<reference evidence="7 8" key="1">
    <citation type="submission" date="2015-01" db="EMBL/GenBank/DDBJ databases">
        <title>The Genome Sequence of Cladophialophora immunda CBS83496.</title>
        <authorList>
            <consortium name="The Broad Institute Genomics Platform"/>
            <person name="Cuomo C."/>
            <person name="de Hoog S."/>
            <person name="Gorbushina A."/>
            <person name="Stielow B."/>
            <person name="Teixiera M."/>
            <person name="Abouelleil A."/>
            <person name="Chapman S.B."/>
            <person name="Priest M."/>
            <person name="Young S.K."/>
            <person name="Wortman J."/>
            <person name="Nusbaum C."/>
            <person name="Birren B."/>
        </authorList>
    </citation>
    <scope>NUCLEOTIDE SEQUENCE [LARGE SCALE GENOMIC DNA]</scope>
    <source>
        <strain evidence="7 8">CBS 83496</strain>
    </source>
</reference>
<organism evidence="7 8">
    <name type="scientific">Cladophialophora immunda</name>
    <dbReference type="NCBI Taxonomy" id="569365"/>
    <lineage>
        <taxon>Eukaryota</taxon>
        <taxon>Fungi</taxon>
        <taxon>Dikarya</taxon>
        <taxon>Ascomycota</taxon>
        <taxon>Pezizomycotina</taxon>
        <taxon>Eurotiomycetes</taxon>
        <taxon>Chaetothyriomycetidae</taxon>
        <taxon>Chaetothyriales</taxon>
        <taxon>Herpotrichiellaceae</taxon>
        <taxon>Cladophialophora</taxon>
    </lineage>
</organism>
<dbReference type="GO" id="GO:0008270">
    <property type="term" value="F:zinc ion binding"/>
    <property type="evidence" value="ECO:0007669"/>
    <property type="project" value="InterPro"/>
</dbReference>
<dbReference type="GO" id="GO:0000981">
    <property type="term" value="F:DNA-binding transcription factor activity, RNA polymerase II-specific"/>
    <property type="evidence" value="ECO:0007669"/>
    <property type="project" value="InterPro"/>
</dbReference>
<dbReference type="SMART" id="SM00066">
    <property type="entry name" value="GAL4"/>
    <property type="match status" value="1"/>
</dbReference>
<dbReference type="InterPro" id="IPR001138">
    <property type="entry name" value="Zn2Cys6_DnaBD"/>
</dbReference>
<keyword evidence="4" id="KW-0539">Nucleus</keyword>
<accession>A0A0D2DIL9</accession>
<evidence type="ECO:0000256" key="3">
    <source>
        <dbReference type="ARBA" id="ARBA00023163"/>
    </source>
</evidence>
<feature type="compositionally biased region" description="Polar residues" evidence="5">
    <location>
        <begin position="312"/>
        <end position="324"/>
    </location>
</feature>
<gene>
    <name evidence="7" type="ORF">PV07_02200</name>
</gene>
<dbReference type="CDD" id="cd00067">
    <property type="entry name" value="GAL4"/>
    <property type="match status" value="1"/>
</dbReference>
<feature type="domain" description="Zn(2)-C6 fungal-type" evidence="6">
    <location>
        <begin position="11"/>
        <end position="43"/>
    </location>
</feature>
<dbReference type="VEuPathDB" id="FungiDB:PV07_02200"/>
<feature type="region of interest" description="Disordered" evidence="5">
    <location>
        <begin position="302"/>
        <end position="324"/>
    </location>
</feature>
<protein>
    <recommendedName>
        <fullName evidence="6">Zn(2)-C6 fungal-type domain-containing protein</fullName>
    </recommendedName>
</protein>
<proteinExistence type="predicted"/>
<evidence type="ECO:0000313" key="8">
    <source>
        <dbReference type="Proteomes" id="UP000054466"/>
    </source>
</evidence>
<name>A0A0D2DIL9_9EURO</name>
<feature type="region of interest" description="Disordered" evidence="5">
    <location>
        <begin position="78"/>
        <end position="97"/>
    </location>
</feature>
<dbReference type="EMBL" id="KN847040">
    <property type="protein sequence ID" value="KIW35509.1"/>
    <property type="molecule type" value="Genomic_DNA"/>
</dbReference>
<dbReference type="HOGENOM" id="CLU_023801_0_0_1"/>
<evidence type="ECO:0000259" key="6">
    <source>
        <dbReference type="PROSITE" id="PS50048"/>
    </source>
</evidence>
<evidence type="ECO:0000256" key="4">
    <source>
        <dbReference type="ARBA" id="ARBA00023242"/>
    </source>
</evidence>
<dbReference type="GeneID" id="27341394"/>
<dbReference type="OrthoDB" id="5958943at2759"/>
<dbReference type="InterPro" id="IPR036864">
    <property type="entry name" value="Zn2-C6_fun-type_DNA-bd_sf"/>
</dbReference>
<dbReference type="STRING" id="569365.A0A0D2DIL9"/>
<evidence type="ECO:0000256" key="2">
    <source>
        <dbReference type="ARBA" id="ARBA00023125"/>
    </source>
</evidence>
<dbReference type="Gene3D" id="4.10.240.10">
    <property type="entry name" value="Zn(2)-C6 fungal-type DNA-binding domain"/>
    <property type="match status" value="1"/>
</dbReference>
<keyword evidence="8" id="KW-1185">Reference proteome</keyword>
<evidence type="ECO:0000256" key="5">
    <source>
        <dbReference type="SAM" id="MobiDB-lite"/>
    </source>
</evidence>
<feature type="region of interest" description="Disordered" evidence="5">
    <location>
        <begin position="47"/>
        <end position="70"/>
    </location>
</feature>
<dbReference type="PROSITE" id="PS00463">
    <property type="entry name" value="ZN2_CY6_FUNGAL_1"/>
    <property type="match status" value="1"/>
</dbReference>
<evidence type="ECO:0000256" key="1">
    <source>
        <dbReference type="ARBA" id="ARBA00023015"/>
    </source>
</evidence>